<keyword evidence="2" id="KW-0963">Cytoplasm</keyword>
<comment type="cofactor">
    <cofactor evidence="9">
        <name>Ca(2+)</name>
        <dbReference type="ChEBI" id="CHEBI:29108"/>
    </cofactor>
    <text evidence="9">Binds 1 Ca(2+) ion per subunit.</text>
</comment>
<dbReference type="Pfam" id="PF00387">
    <property type="entry name" value="PI-PLC-Y"/>
    <property type="match status" value="1"/>
</dbReference>
<evidence type="ECO:0000256" key="8">
    <source>
        <dbReference type="PIRSR" id="PIRSR000956-1"/>
    </source>
</evidence>
<dbReference type="PROSITE" id="PS50008">
    <property type="entry name" value="PIPLC_Y_DOMAIN"/>
    <property type="match status" value="1"/>
</dbReference>
<dbReference type="Pfam" id="PF00388">
    <property type="entry name" value="PI-PLC-X"/>
    <property type="match status" value="1"/>
</dbReference>
<feature type="active site" evidence="8">
    <location>
        <position position="325"/>
    </location>
</feature>
<dbReference type="SMART" id="SM00148">
    <property type="entry name" value="PLCXc"/>
    <property type="match status" value="1"/>
</dbReference>
<dbReference type="InterPro" id="IPR037862">
    <property type="entry name" value="PLC-beta_PH"/>
</dbReference>
<evidence type="ECO:0000256" key="2">
    <source>
        <dbReference type="ARBA" id="ARBA00022490"/>
    </source>
</evidence>
<dbReference type="SUPFAM" id="SSF47473">
    <property type="entry name" value="EF-hand"/>
    <property type="match status" value="1"/>
</dbReference>
<organism evidence="14 15">
    <name type="scientific">Cyprinus carpio</name>
    <name type="common">Common carp</name>
    <dbReference type="NCBI Taxonomy" id="7962"/>
    <lineage>
        <taxon>Eukaryota</taxon>
        <taxon>Metazoa</taxon>
        <taxon>Chordata</taxon>
        <taxon>Craniata</taxon>
        <taxon>Vertebrata</taxon>
        <taxon>Euteleostomi</taxon>
        <taxon>Actinopterygii</taxon>
        <taxon>Neopterygii</taxon>
        <taxon>Teleostei</taxon>
        <taxon>Ostariophysi</taxon>
        <taxon>Cypriniformes</taxon>
        <taxon>Cyprinidae</taxon>
        <taxon>Cyprininae</taxon>
        <taxon>Cyprinus</taxon>
    </lineage>
</organism>
<dbReference type="InterPro" id="IPR000008">
    <property type="entry name" value="C2_dom"/>
</dbReference>
<dbReference type="Proteomes" id="UP000694427">
    <property type="component" value="Unplaced"/>
</dbReference>
<dbReference type="GO" id="GO:0007186">
    <property type="term" value="P:G protein-coupled receptor signaling pathway"/>
    <property type="evidence" value="ECO:0007669"/>
    <property type="project" value="TreeGrafter"/>
</dbReference>
<dbReference type="AlphaFoldDB" id="A0A8C1LLR7"/>
<evidence type="ECO:0000256" key="1">
    <source>
        <dbReference type="ARBA" id="ARBA00004496"/>
    </source>
</evidence>
<keyword evidence="3 7" id="KW-0378">Hydrolase</keyword>
<dbReference type="Gene3D" id="2.60.40.150">
    <property type="entry name" value="C2 domain"/>
    <property type="match status" value="1"/>
</dbReference>
<dbReference type="GO" id="GO:0004435">
    <property type="term" value="F:phosphatidylinositol-4,5-bisphosphate phospholipase C activity"/>
    <property type="evidence" value="ECO:0007669"/>
    <property type="project" value="UniProtKB-UniRule"/>
</dbReference>
<feature type="region of interest" description="Disordered" evidence="11">
    <location>
        <begin position="462"/>
        <end position="539"/>
    </location>
</feature>
<feature type="active site" evidence="8">
    <location>
        <position position="372"/>
    </location>
</feature>
<dbReference type="Pfam" id="PF17787">
    <property type="entry name" value="PH_14"/>
    <property type="match status" value="1"/>
</dbReference>
<dbReference type="Gene3D" id="1.10.238.10">
    <property type="entry name" value="EF-hand"/>
    <property type="match status" value="1"/>
</dbReference>
<dbReference type="CDD" id="cd00275">
    <property type="entry name" value="C2_PLC_like"/>
    <property type="match status" value="1"/>
</dbReference>
<dbReference type="SUPFAM" id="SSF49562">
    <property type="entry name" value="C2 domain (Calcium/lipid-binding domain, CaLB)"/>
    <property type="match status" value="1"/>
</dbReference>
<keyword evidence="15" id="KW-1185">Reference proteome</keyword>
<dbReference type="InterPro" id="IPR053945">
    <property type="entry name" value="PLCB1-4-like_EFh"/>
</dbReference>
<feature type="domain" description="C2" evidence="12">
    <location>
        <begin position="665"/>
        <end position="792"/>
    </location>
</feature>
<dbReference type="InterPro" id="IPR011992">
    <property type="entry name" value="EF-hand-dom_pair"/>
</dbReference>
<dbReference type="PIRSF" id="PIRSF000956">
    <property type="entry name" value="PLC-beta"/>
    <property type="match status" value="1"/>
</dbReference>
<dbReference type="Gene3D" id="3.20.20.190">
    <property type="entry name" value="Phosphatidylinositol (PI) phosphodiesterase"/>
    <property type="match status" value="1"/>
</dbReference>
<feature type="compositionally biased region" description="Low complexity" evidence="11">
    <location>
        <begin position="974"/>
        <end position="983"/>
    </location>
</feature>
<reference evidence="14" key="2">
    <citation type="submission" date="2025-09" db="UniProtKB">
        <authorList>
            <consortium name="Ensembl"/>
        </authorList>
    </citation>
    <scope>IDENTIFICATION</scope>
</reference>
<evidence type="ECO:0000256" key="7">
    <source>
        <dbReference type="PIRNR" id="PIRNR000956"/>
    </source>
</evidence>
<accession>A0A8C1LLR7</accession>
<dbReference type="FunFam" id="2.60.40.150:FF:000105">
    <property type="entry name" value="1-phosphatidylinositol 4,5-bisphosphate phosphodiesterase"/>
    <property type="match status" value="1"/>
</dbReference>
<dbReference type="SMART" id="SM00149">
    <property type="entry name" value="PLCYc"/>
    <property type="match status" value="1"/>
</dbReference>
<comment type="catalytic activity">
    <reaction evidence="6">
        <text>a 1,2-diacyl-sn-glycero-3-phospho-(1D-myo-inositol) + H2O = 1D-myo-inositol 1-phosphate + a 1,2-diacyl-sn-glycerol + H(+)</text>
        <dbReference type="Rhea" id="RHEA:43484"/>
        <dbReference type="ChEBI" id="CHEBI:15377"/>
        <dbReference type="ChEBI" id="CHEBI:15378"/>
        <dbReference type="ChEBI" id="CHEBI:17815"/>
        <dbReference type="ChEBI" id="CHEBI:57880"/>
        <dbReference type="ChEBI" id="CHEBI:58433"/>
    </reaction>
    <physiologicalReaction direction="left-to-right" evidence="6">
        <dbReference type="Rhea" id="RHEA:43485"/>
    </physiologicalReaction>
</comment>
<feature type="domain" description="PI-PLC Y-box" evidence="13">
    <location>
        <begin position="549"/>
        <end position="665"/>
    </location>
</feature>
<dbReference type="GO" id="GO:0016042">
    <property type="term" value="P:lipid catabolic process"/>
    <property type="evidence" value="ECO:0007669"/>
    <property type="project" value="UniProtKB-KW"/>
</dbReference>
<dbReference type="CDD" id="cd13361">
    <property type="entry name" value="PH_PLC_beta"/>
    <property type="match status" value="1"/>
</dbReference>
<dbReference type="GO" id="GO:0005737">
    <property type="term" value="C:cytoplasm"/>
    <property type="evidence" value="ECO:0007669"/>
    <property type="project" value="UniProtKB-SubCell"/>
</dbReference>
<comment type="catalytic activity">
    <reaction evidence="5">
        <text>a 1,2-diacyl-sn-glycero-3-phospho-(1D-myo-inositol-4,5-bisphosphate) + H2O = 1D-myo-inositol 1,4,5-trisphosphate + a 1,2-diacyl-sn-glycerol + H(+)</text>
        <dbReference type="Rhea" id="RHEA:33179"/>
        <dbReference type="ChEBI" id="CHEBI:15377"/>
        <dbReference type="ChEBI" id="CHEBI:15378"/>
        <dbReference type="ChEBI" id="CHEBI:17815"/>
        <dbReference type="ChEBI" id="CHEBI:58456"/>
        <dbReference type="ChEBI" id="CHEBI:203600"/>
        <dbReference type="EC" id="3.1.4.11"/>
    </reaction>
    <physiologicalReaction direction="left-to-right" evidence="5">
        <dbReference type="Rhea" id="RHEA:33180"/>
    </physiologicalReaction>
</comment>
<keyword evidence="7 10" id="KW-0442">Lipid degradation</keyword>
<dbReference type="InterPro" id="IPR035892">
    <property type="entry name" value="C2_domain_sf"/>
</dbReference>
<dbReference type="FunFam" id="1.10.238.10:FF:000005">
    <property type="entry name" value="Phosphoinositide phospholipase C"/>
    <property type="match status" value="1"/>
</dbReference>
<dbReference type="GO" id="GO:0051209">
    <property type="term" value="P:release of sequestered calcium ion into cytosol"/>
    <property type="evidence" value="ECO:0007669"/>
    <property type="project" value="TreeGrafter"/>
</dbReference>
<dbReference type="PRINTS" id="PR00390">
    <property type="entry name" value="PHPHLIPASEC"/>
</dbReference>
<dbReference type="Pfam" id="PF00168">
    <property type="entry name" value="C2"/>
    <property type="match status" value="1"/>
</dbReference>
<dbReference type="GO" id="GO:0005509">
    <property type="term" value="F:calcium ion binding"/>
    <property type="evidence" value="ECO:0007669"/>
    <property type="project" value="UniProtKB-UniRule"/>
</dbReference>
<feature type="compositionally biased region" description="Acidic residues" evidence="11">
    <location>
        <begin position="518"/>
        <end position="528"/>
    </location>
</feature>
<dbReference type="CDD" id="cd08591">
    <property type="entry name" value="PI-PLCc_beta"/>
    <property type="match status" value="1"/>
</dbReference>
<evidence type="ECO:0000256" key="4">
    <source>
        <dbReference type="ARBA" id="ARBA00023224"/>
    </source>
</evidence>
<feature type="binding site" evidence="9">
    <location>
        <position position="406"/>
    </location>
    <ligand>
        <name>Ca(2+)</name>
        <dbReference type="ChEBI" id="CHEBI:29108"/>
    </ligand>
</feature>
<feature type="compositionally biased region" description="Low complexity" evidence="11">
    <location>
        <begin position="861"/>
        <end position="883"/>
    </location>
</feature>
<evidence type="ECO:0000256" key="6">
    <source>
        <dbReference type="ARBA" id="ARBA00023726"/>
    </source>
</evidence>
<feature type="binding site" evidence="9">
    <location>
        <position position="326"/>
    </location>
    <ligand>
        <name>Ca(2+)</name>
        <dbReference type="ChEBI" id="CHEBI:29108"/>
    </ligand>
</feature>
<comment type="subcellular location">
    <subcellularLocation>
        <location evidence="1">Cytoplasm</location>
    </subcellularLocation>
</comment>
<dbReference type="GO" id="GO:0046488">
    <property type="term" value="P:phosphatidylinositol metabolic process"/>
    <property type="evidence" value="ECO:0007669"/>
    <property type="project" value="TreeGrafter"/>
</dbReference>
<dbReference type="GO" id="GO:0048015">
    <property type="term" value="P:phosphatidylinositol-mediated signaling"/>
    <property type="evidence" value="ECO:0007669"/>
    <property type="project" value="TreeGrafter"/>
</dbReference>
<keyword evidence="4 7" id="KW-0807">Transducer</keyword>
<dbReference type="Pfam" id="PF22631">
    <property type="entry name" value="PLCB1-4-like_EFh"/>
    <property type="match status" value="1"/>
</dbReference>
<feature type="region of interest" description="Disordered" evidence="11">
    <location>
        <begin position="861"/>
        <end position="1001"/>
    </location>
</feature>
<dbReference type="SUPFAM" id="SSF50729">
    <property type="entry name" value="PH domain-like"/>
    <property type="match status" value="1"/>
</dbReference>
<sequence>MNRNRYTLQEPDVKEYLVKGDRFTKWKEDSKKTTPVTMKMDPKGFYLYWINQSKETEFLDIATIRDTRAGKYAKLPKHPKVRNVFNMDFPDSHHLAKALTIVTGPDTVNLTYHNFFAAKEVAQTWADDILAIAYNTLRANACRQVFLEKVYVRLSLQTNKDGKIPVKNILKMFPADKKRVEAALAAANLPKGKFDTIKPDVFTEAAFKTFILHLCPRPEINEIFTSFTKGKGFMTKEMLTKFLNEKQRDSRLNEELFPLVRPEQVKNLIEKYEPSSSNASRGQISPEGLMFYLMGSETSVVKLDKLAQSHDMTQPIPHYFIKSSHNTYLTAGQLTGVSSPEMYRQCLLAGCRCLELDCWKGKPPDEEPIITHGFTMTTEILFKDVIEAIAESAFKTSKYPVVLSFENHVDSVKQQEKMAHYCRTIFGDALLVDLLEKYPLKPGHPMPSPSELMGKILIKNKKSSTPASKPDQAKKASSPEQANEAADTSESNQAADPNQPAPANPEASDPPHAADDREEHDDHDEQDEEKMKNSDEGTAGQEVTAYEEMSALVNYVQPNKFISFENAAKKNKSFVISSFVETKGESLIAKNAVDWVEYNKRQMSRIYPKGTRVDSSNYSPQPFWTAGCQFVALNYQTMDFPMQLNMALFEFNGRTGYLLKHDVVRRSDKKFDPFTDRIDTIIASTLTIKIYSGQFLSDKHVKTGVEVELIGLPKDPKRKYRTKWSTTPNGINPEWNEEPFVFEKILLPEMAYLRLVVQEEGGKFLGHRIIPLDALQTGFQHICLRSESNMPLTLPSVFVHIEVKDYIPAAFADFSDALFNPVKTTKPPKTEVELNAQMHVINALKWIIIYDNFSAAEEAPASSEAEAAVPPAEGDSAPPAEETPAPEPEPEPKPEEKPEPEPKPEEKPEPEPKAEEKPDPEPKPEEKPEPEPKPEEKPEPEPKPEEKPDPEPEPKPEEKTEPDPEPKSEENPEAAADADAVATETKESSEETPSDPSGYLRLSHDTFISITVEIMLMFTAVTDLCVQLNKDTVAEHAKNMWSLPGDLSEAVNSCVQPHFPEHVEKAGESRSENTGQFNHVFVG</sequence>
<keyword evidence="9" id="KW-0479">Metal-binding</keyword>
<dbReference type="InterPro" id="IPR000909">
    <property type="entry name" value="PLipase_C_PInositol-sp_X_dom"/>
</dbReference>
<keyword evidence="9" id="KW-0106">Calcium</keyword>
<evidence type="ECO:0000256" key="3">
    <source>
        <dbReference type="ARBA" id="ARBA00022801"/>
    </source>
</evidence>
<feature type="binding site" evidence="9">
    <location>
        <position position="357"/>
    </location>
    <ligand>
        <name>Ca(2+)</name>
        <dbReference type="ChEBI" id="CHEBI:29108"/>
    </ligand>
</feature>
<evidence type="ECO:0000256" key="5">
    <source>
        <dbReference type="ARBA" id="ARBA00023674"/>
    </source>
</evidence>
<evidence type="ECO:0000259" key="13">
    <source>
        <dbReference type="PROSITE" id="PS50008"/>
    </source>
</evidence>
<dbReference type="PROSITE" id="PS50007">
    <property type="entry name" value="PIPLC_X_DOMAIN"/>
    <property type="match status" value="1"/>
</dbReference>
<dbReference type="PANTHER" id="PTHR10336">
    <property type="entry name" value="PHOSPHOINOSITIDE-SPECIFIC PHOSPHOLIPASE C FAMILY PROTEIN"/>
    <property type="match status" value="1"/>
</dbReference>
<dbReference type="Gene3D" id="2.30.29.240">
    <property type="match status" value="1"/>
</dbReference>
<reference evidence="14" key="1">
    <citation type="submission" date="2025-08" db="UniProtKB">
        <authorList>
            <consortium name="Ensembl"/>
        </authorList>
    </citation>
    <scope>IDENTIFICATION</scope>
</reference>
<dbReference type="SMART" id="SM00239">
    <property type="entry name" value="C2"/>
    <property type="match status" value="1"/>
</dbReference>
<evidence type="ECO:0000256" key="10">
    <source>
        <dbReference type="RuleBase" id="RU361133"/>
    </source>
</evidence>
<dbReference type="InterPro" id="IPR016280">
    <property type="entry name" value="PLC-beta"/>
</dbReference>
<keyword evidence="7 10" id="KW-0443">Lipid metabolism</keyword>
<dbReference type="PROSITE" id="PS50004">
    <property type="entry name" value="C2"/>
    <property type="match status" value="1"/>
</dbReference>
<evidence type="ECO:0000256" key="9">
    <source>
        <dbReference type="PIRSR" id="PIRSR000956-2"/>
    </source>
</evidence>
<evidence type="ECO:0000259" key="12">
    <source>
        <dbReference type="PROSITE" id="PS50004"/>
    </source>
</evidence>
<dbReference type="InterPro" id="IPR017946">
    <property type="entry name" value="PLC-like_Pdiesterase_TIM-brl"/>
</dbReference>
<dbReference type="InterPro" id="IPR001192">
    <property type="entry name" value="PI-PLC_fam"/>
</dbReference>
<evidence type="ECO:0000256" key="11">
    <source>
        <dbReference type="SAM" id="MobiDB-lite"/>
    </source>
</evidence>
<feature type="binding site" evidence="9">
    <location>
        <position position="355"/>
    </location>
    <ligand>
        <name>Ca(2+)</name>
        <dbReference type="ChEBI" id="CHEBI:29108"/>
    </ligand>
</feature>
<feature type="compositionally biased region" description="Polar residues" evidence="11">
    <location>
        <begin position="478"/>
        <end position="491"/>
    </location>
</feature>
<protein>
    <recommendedName>
        <fullName evidence="7">1-phosphatidylinositol 4,5-bisphosphate phosphodiesterase</fullName>
        <ecNumber evidence="7">3.1.4.11</ecNumber>
    </recommendedName>
</protein>
<proteinExistence type="predicted"/>
<dbReference type="SUPFAM" id="SSF51695">
    <property type="entry name" value="PLC-like phosphodiesterases"/>
    <property type="match status" value="1"/>
</dbReference>
<evidence type="ECO:0000313" key="14">
    <source>
        <dbReference type="Ensembl" id="ENSCCRP00010063038.1"/>
    </source>
</evidence>
<name>A0A8C1LLR7_CYPCA</name>
<feature type="compositionally biased region" description="Basic and acidic residues" evidence="11">
    <location>
        <begin position="890"/>
        <end position="970"/>
    </location>
</feature>
<dbReference type="EC" id="3.1.4.11" evidence="7"/>
<dbReference type="PANTHER" id="PTHR10336:SF10">
    <property type="entry name" value="1-PHOSPHATIDYLINOSITOL 4,5-BISPHOSPHATE PHOSPHODIESTERASE BETA-2"/>
    <property type="match status" value="1"/>
</dbReference>
<evidence type="ECO:0000313" key="15">
    <source>
        <dbReference type="Proteomes" id="UP000694427"/>
    </source>
</evidence>
<dbReference type="Ensembl" id="ENSCCRT00010069201.1">
    <property type="protein sequence ID" value="ENSCCRP00010063038.1"/>
    <property type="gene ID" value="ENSCCRG00010026766.1"/>
</dbReference>
<dbReference type="InterPro" id="IPR001711">
    <property type="entry name" value="PLipase_C_Pinositol-sp_Y"/>
</dbReference>